<name>A0A0P8BE83_9CYAN</name>
<reference evidence="1 2" key="1">
    <citation type="submission" date="2015-09" db="EMBL/GenBank/DDBJ databases">
        <title>Identification and resolution of microdiversity through metagenomic sequencing of parallel consortia.</title>
        <authorList>
            <person name="Nelson W.C."/>
            <person name="Romine M.F."/>
            <person name="Lindemann S.R."/>
        </authorList>
    </citation>
    <scope>NUCLEOTIDE SEQUENCE [LARGE SCALE GENOMIC DNA]</scope>
    <source>
        <strain evidence="1">Ana</strain>
    </source>
</reference>
<proteinExistence type="predicted"/>
<sequence length="69" mass="7865">MPEVIEVPVELTKFHLPEAVQARLHQLLARQDEGQALTQAERQEAEGLVELSEFLSLLRLRSTRVMQQG</sequence>
<dbReference type="EMBL" id="LJZR01000076">
    <property type="protein sequence ID" value="KPQ31940.1"/>
    <property type="molecule type" value="Genomic_DNA"/>
</dbReference>
<accession>A0A0P8BE83</accession>
<gene>
    <name evidence="1" type="ORF">HLUCCA11_22715</name>
</gene>
<dbReference type="AlphaFoldDB" id="A0A0P8BE83"/>
<comment type="caution">
    <text evidence="1">The sequence shown here is derived from an EMBL/GenBank/DDBJ whole genome shotgun (WGS) entry which is preliminary data.</text>
</comment>
<dbReference type="Proteomes" id="UP000050465">
    <property type="component" value="Unassembled WGS sequence"/>
</dbReference>
<dbReference type="PATRIC" id="fig|1666911.3.peg.4559"/>
<protein>
    <submittedName>
        <fullName evidence="1">Uncharacterized protein</fullName>
    </submittedName>
</protein>
<evidence type="ECO:0000313" key="2">
    <source>
        <dbReference type="Proteomes" id="UP000050465"/>
    </source>
</evidence>
<evidence type="ECO:0000313" key="1">
    <source>
        <dbReference type="EMBL" id="KPQ31940.1"/>
    </source>
</evidence>
<organism evidence="1 2">
    <name type="scientific">Phormidesmis priestleyi Ana</name>
    <dbReference type="NCBI Taxonomy" id="1666911"/>
    <lineage>
        <taxon>Bacteria</taxon>
        <taxon>Bacillati</taxon>
        <taxon>Cyanobacteriota</taxon>
        <taxon>Cyanophyceae</taxon>
        <taxon>Leptolyngbyales</taxon>
        <taxon>Leptolyngbyaceae</taxon>
        <taxon>Phormidesmis</taxon>
    </lineage>
</organism>